<evidence type="ECO:0000256" key="2">
    <source>
        <dbReference type="ARBA" id="ARBA00022475"/>
    </source>
</evidence>
<dbReference type="EMBL" id="ANOH01000045">
    <property type="protein sequence ID" value="EMI58106.1"/>
    <property type="molecule type" value="Genomic_DNA"/>
</dbReference>
<dbReference type="Proteomes" id="UP000011885">
    <property type="component" value="Unassembled WGS sequence"/>
</dbReference>
<feature type="transmembrane region" description="Helical" evidence="6">
    <location>
        <begin position="415"/>
        <end position="436"/>
    </location>
</feature>
<evidence type="ECO:0000256" key="1">
    <source>
        <dbReference type="ARBA" id="ARBA00004651"/>
    </source>
</evidence>
<dbReference type="InterPro" id="IPR050833">
    <property type="entry name" value="Poly_Biosynth_Transport"/>
</dbReference>
<keyword evidence="2" id="KW-1003">Cell membrane</keyword>
<keyword evidence="5 6" id="KW-0472">Membrane</keyword>
<dbReference type="GO" id="GO:0005886">
    <property type="term" value="C:plasma membrane"/>
    <property type="evidence" value="ECO:0007669"/>
    <property type="project" value="UniProtKB-SubCell"/>
</dbReference>
<keyword evidence="8" id="KW-1185">Reference proteome</keyword>
<dbReference type="PATRIC" id="fig|1263870.3.peg.509"/>
<evidence type="ECO:0000256" key="6">
    <source>
        <dbReference type="SAM" id="Phobius"/>
    </source>
</evidence>
<dbReference type="PANTHER" id="PTHR30250:SF26">
    <property type="entry name" value="PSMA PROTEIN"/>
    <property type="match status" value="1"/>
</dbReference>
<evidence type="ECO:0000313" key="7">
    <source>
        <dbReference type="EMBL" id="EMI58106.1"/>
    </source>
</evidence>
<feature type="transmembrane region" description="Helical" evidence="6">
    <location>
        <begin position="143"/>
        <end position="168"/>
    </location>
</feature>
<evidence type="ECO:0000313" key="8">
    <source>
        <dbReference type="Proteomes" id="UP000011885"/>
    </source>
</evidence>
<feature type="transmembrane region" description="Helical" evidence="6">
    <location>
        <begin position="36"/>
        <end position="61"/>
    </location>
</feature>
<protein>
    <submittedName>
        <fullName evidence="7">Polysaccharide biosynthesis protein</fullName>
    </submittedName>
</protein>
<feature type="transmembrane region" description="Helical" evidence="6">
    <location>
        <begin position="67"/>
        <end position="88"/>
    </location>
</feature>
<reference evidence="7 8" key="1">
    <citation type="journal article" date="2013" name="Mar. Genomics">
        <title>Expression of sulfatases in Rhodopirellula baltica and the diversity of sulfatases in the genus Rhodopirellula.</title>
        <authorList>
            <person name="Wegner C.E."/>
            <person name="Richter-Heitmann T."/>
            <person name="Klindworth A."/>
            <person name="Klockow C."/>
            <person name="Richter M."/>
            <person name="Achstetter T."/>
            <person name="Glockner F.O."/>
            <person name="Harder J."/>
        </authorList>
    </citation>
    <scope>NUCLEOTIDE SEQUENCE [LARGE SCALE GENOMIC DNA]</scope>
    <source>
        <strain evidence="7 8">SM41</strain>
    </source>
</reference>
<dbReference type="RefSeq" id="WP_008673993.1">
    <property type="nucleotide sequence ID" value="NZ_ANOH01000045.1"/>
</dbReference>
<sequence length="446" mass="48355">MSDTQAAPIDPAVLDAAHPANAVRPRFAKLREWTKLIAITGSAQATVQAIGFICGILVIRWLSVEQYALYTIANTMLATMTMLADGGIASGVMSQGGKVWQDEAKLGTVIATGIHLRRKFGLIAFLVAIPVLNYLLLKNGASIWQAIAISACLIPTFVSALTGTLLQIGPKLNQDIQSLQKIEVTSNIWRLAMNAVVLFILPFASLAILMTGLSQVYANWKLRTLSARHASPLEQPDPEVSTKIQELVRRILPTTIYFCLSSQITIWIVSILGNPSSIAQVGALGRISVLLSVLVSILATLMVPRFARMEQNPRQVAAKFYQIVVGLFGVLILFNIFAWAFPDALLGLLGDKYAGLQMLLRWSLAAATFGTLNRVTSQLMNSRGLVMPPTLYIPLAIMAQIAALASQDLTQLQGVFAAAILSSGFIFVLRNVYFLFANRDTKVAAS</sequence>
<feature type="transmembrane region" description="Helical" evidence="6">
    <location>
        <begin position="283"/>
        <end position="303"/>
    </location>
</feature>
<name>M5UJS5_9BACT</name>
<proteinExistence type="predicted"/>
<comment type="subcellular location">
    <subcellularLocation>
        <location evidence="1">Cell membrane</location>
        <topology evidence="1">Multi-pass membrane protein</topology>
    </subcellularLocation>
</comment>
<accession>M5UJS5</accession>
<evidence type="ECO:0000256" key="4">
    <source>
        <dbReference type="ARBA" id="ARBA00022989"/>
    </source>
</evidence>
<feature type="transmembrane region" description="Helical" evidence="6">
    <location>
        <begin position="188"/>
        <end position="213"/>
    </location>
</feature>
<evidence type="ECO:0000256" key="3">
    <source>
        <dbReference type="ARBA" id="ARBA00022692"/>
    </source>
</evidence>
<organism evidence="7 8">
    <name type="scientific">Rhodopirellula sallentina SM41</name>
    <dbReference type="NCBI Taxonomy" id="1263870"/>
    <lineage>
        <taxon>Bacteria</taxon>
        <taxon>Pseudomonadati</taxon>
        <taxon>Planctomycetota</taxon>
        <taxon>Planctomycetia</taxon>
        <taxon>Pirellulales</taxon>
        <taxon>Pirellulaceae</taxon>
        <taxon>Rhodopirellula</taxon>
    </lineage>
</organism>
<dbReference type="AlphaFoldDB" id="M5UJS5"/>
<feature type="transmembrane region" description="Helical" evidence="6">
    <location>
        <begin position="323"/>
        <end position="341"/>
    </location>
</feature>
<evidence type="ECO:0000256" key="5">
    <source>
        <dbReference type="ARBA" id="ARBA00023136"/>
    </source>
</evidence>
<feature type="transmembrane region" description="Helical" evidence="6">
    <location>
        <begin position="384"/>
        <end position="403"/>
    </location>
</feature>
<keyword evidence="4 6" id="KW-1133">Transmembrane helix</keyword>
<dbReference type="PANTHER" id="PTHR30250">
    <property type="entry name" value="PST FAMILY PREDICTED COLANIC ACID TRANSPORTER"/>
    <property type="match status" value="1"/>
</dbReference>
<feature type="transmembrane region" description="Helical" evidence="6">
    <location>
        <begin position="120"/>
        <end position="137"/>
    </location>
</feature>
<comment type="caution">
    <text evidence="7">The sequence shown here is derived from an EMBL/GenBank/DDBJ whole genome shotgun (WGS) entry which is preliminary data.</text>
</comment>
<feature type="transmembrane region" description="Helical" evidence="6">
    <location>
        <begin position="353"/>
        <end position="372"/>
    </location>
</feature>
<gene>
    <name evidence="7" type="ORF">RSSM_00466</name>
</gene>
<keyword evidence="3 6" id="KW-0812">Transmembrane</keyword>
<dbReference type="OrthoDB" id="9077240at2"/>